<dbReference type="EC" id="3.1.3.2" evidence="4"/>
<evidence type="ECO:0000313" key="4">
    <source>
        <dbReference type="EMBL" id="CAK7218442.1"/>
    </source>
</evidence>
<dbReference type="Pfam" id="PF00328">
    <property type="entry name" value="His_Phos_2"/>
    <property type="match status" value="1"/>
</dbReference>
<dbReference type="SUPFAM" id="SSF53254">
    <property type="entry name" value="Phosphoglycerate mutase-like"/>
    <property type="match status" value="1"/>
</dbReference>
<feature type="chain" id="PRO_5047199737" evidence="3">
    <location>
        <begin position="22"/>
        <end position="494"/>
    </location>
</feature>
<dbReference type="PIRSF" id="PIRSF000894">
    <property type="entry name" value="Acid_phosphatase"/>
    <property type="match status" value="1"/>
</dbReference>
<dbReference type="GO" id="GO:0003993">
    <property type="term" value="F:acid phosphatase activity"/>
    <property type="evidence" value="ECO:0007669"/>
    <property type="project" value="UniProtKB-EC"/>
</dbReference>
<protein>
    <submittedName>
        <fullName evidence="4">Acid phosphatase pho5</fullName>
        <ecNumber evidence="4">3.1.3.2</ecNumber>
    </submittedName>
</protein>
<evidence type="ECO:0000313" key="5">
    <source>
        <dbReference type="Proteomes" id="UP001642482"/>
    </source>
</evidence>
<evidence type="ECO:0000256" key="1">
    <source>
        <dbReference type="ARBA" id="ARBA00022801"/>
    </source>
</evidence>
<dbReference type="EMBL" id="CAWUHD010000027">
    <property type="protein sequence ID" value="CAK7218442.1"/>
    <property type="molecule type" value="Genomic_DNA"/>
</dbReference>
<dbReference type="InterPro" id="IPR000560">
    <property type="entry name" value="His_Pase_clade-2"/>
</dbReference>
<gene>
    <name evidence="4" type="primary">PHO5_2</name>
    <name evidence="4" type="ORF">SEUCBS140593_003548</name>
</gene>
<keyword evidence="5" id="KW-1185">Reference proteome</keyword>
<dbReference type="PANTHER" id="PTHR20963">
    <property type="entry name" value="MULTIPLE INOSITOL POLYPHOSPHATE PHOSPHATASE-RELATED"/>
    <property type="match status" value="1"/>
</dbReference>
<dbReference type="CDD" id="cd07061">
    <property type="entry name" value="HP_HAP_like"/>
    <property type="match status" value="1"/>
</dbReference>
<dbReference type="Proteomes" id="UP001642482">
    <property type="component" value="Unassembled WGS sequence"/>
</dbReference>
<evidence type="ECO:0000256" key="3">
    <source>
        <dbReference type="SAM" id="SignalP"/>
    </source>
</evidence>
<evidence type="ECO:0000256" key="2">
    <source>
        <dbReference type="ARBA" id="ARBA00023180"/>
    </source>
</evidence>
<dbReference type="InterPro" id="IPR029033">
    <property type="entry name" value="His_PPase_superfam"/>
</dbReference>
<dbReference type="InterPro" id="IPR016274">
    <property type="entry name" value="Histidine_acid_Pase_euk"/>
</dbReference>
<dbReference type="Gene3D" id="3.40.50.1240">
    <property type="entry name" value="Phosphoglycerate mutase-like"/>
    <property type="match status" value="1"/>
</dbReference>
<sequence>MSPLTASLLAVLAGTSTLATAYTPNRPGSQTRYPFAKPYSQDFLEGYSVLKHVGGQGPYANRDSYGIGRDPPAGCAVDQLIMVKRHAERWPGSGPAGSFAVTLGKIYGTKKTRFTDELEFLNRWQYFVPDPNYIEMETINGPYAGLLDGYKHGVEYGARYGHLWDATATNATIPMFSSGYERVLMTARKFGEGFFGWNYTDVVAMNIVPEQSYMGANSLTPSCLVDNDTATCGNLTNYHPQFDIAVARLNALVPGLQLNHTDVYNLMQMAAFELNVRGYSDWIDVFSLDEWVAFGYTQDLHYYYCSGPGDKNMRAVGSVYANASLALLNDGPKKTGKLFLNFCHDTNITPILAALGISVPEEDLPLDHIPFPNAYNTGNIVPMGAHLTIERLACNATPVAPEGTYVRLILNEAVVPFTGCQDGPGFSCSLANYTSLVSASLPDFISTCGYNSSYPQHLSFWWDYNTTKAYDYETQPYIPSREKQLTYQGTAAKL</sequence>
<accession>A0ABP0BFN4</accession>
<proteinExistence type="predicted"/>
<comment type="caution">
    <text evidence="4">The sequence shown here is derived from an EMBL/GenBank/DDBJ whole genome shotgun (WGS) entry which is preliminary data.</text>
</comment>
<reference evidence="4 5" key="1">
    <citation type="submission" date="2024-01" db="EMBL/GenBank/DDBJ databases">
        <authorList>
            <person name="Allen C."/>
            <person name="Tagirdzhanova G."/>
        </authorList>
    </citation>
    <scope>NUCLEOTIDE SEQUENCE [LARGE SCALE GENOMIC DNA]</scope>
</reference>
<organism evidence="4 5">
    <name type="scientific">Sporothrix eucalyptigena</name>
    <dbReference type="NCBI Taxonomy" id="1812306"/>
    <lineage>
        <taxon>Eukaryota</taxon>
        <taxon>Fungi</taxon>
        <taxon>Dikarya</taxon>
        <taxon>Ascomycota</taxon>
        <taxon>Pezizomycotina</taxon>
        <taxon>Sordariomycetes</taxon>
        <taxon>Sordariomycetidae</taxon>
        <taxon>Ophiostomatales</taxon>
        <taxon>Ophiostomataceae</taxon>
        <taxon>Sporothrix</taxon>
    </lineage>
</organism>
<name>A0ABP0BFN4_9PEZI</name>
<feature type="signal peptide" evidence="3">
    <location>
        <begin position="1"/>
        <end position="21"/>
    </location>
</feature>
<dbReference type="PANTHER" id="PTHR20963:SF18">
    <property type="entry name" value="ACID PHOSPHATASE PHO11-RELATED"/>
    <property type="match status" value="1"/>
</dbReference>
<keyword evidence="2" id="KW-0325">Glycoprotein</keyword>
<keyword evidence="1 4" id="KW-0378">Hydrolase</keyword>
<keyword evidence="3" id="KW-0732">Signal</keyword>